<dbReference type="GO" id="GO:0004386">
    <property type="term" value="F:helicase activity"/>
    <property type="evidence" value="ECO:0007669"/>
    <property type="project" value="UniProtKB-KW"/>
</dbReference>
<dbReference type="EMBL" id="JAPCWZ010000003">
    <property type="protein sequence ID" value="KAK8875242.1"/>
    <property type="molecule type" value="Genomic_DNA"/>
</dbReference>
<gene>
    <name evidence="9" type="ORF">PGQ11_005756</name>
</gene>
<dbReference type="InterPro" id="IPR027417">
    <property type="entry name" value="P-loop_NTPase"/>
</dbReference>
<comment type="similarity">
    <text evidence="1">Belongs to the DNA2/NAM7 helicase family.</text>
</comment>
<protein>
    <submittedName>
        <fullName evidence="9">DNA helicase</fullName>
    </submittedName>
</protein>
<feature type="region of interest" description="Disordered" evidence="6">
    <location>
        <begin position="157"/>
        <end position="183"/>
    </location>
</feature>
<feature type="domain" description="DNA2/NAM7 helicase-like C-terminal" evidence="8">
    <location>
        <begin position="584"/>
        <end position="784"/>
    </location>
</feature>
<dbReference type="Proteomes" id="UP001390339">
    <property type="component" value="Unassembled WGS sequence"/>
</dbReference>
<keyword evidence="3" id="KW-0378">Hydrolase</keyword>
<sequence length="894" mass="101031">MALYAKFLAKKYKDVILEIARNGQDVMTLEWEKVKGNPKLAAKTSFSSTEEYLATIAMGAKIAQTITEYEQGFIFNNCRIRILRQKDHGMIAVVELPLWHREKLAKKKTNTISPGDRGFLCLEYDATTEKGSFHVKVRFQMDFIEPFPSSPQGILAAKLKPRQKRPKSSNSDTSLGKDEDQPDFVVRPSYDGLHNTLNHKATMAFVHDTIPHIEVPRSVQGPDNVISYIMKRRPIMGGVDTVDRHSEFVYVYQSMSRIHPNLQEWLAAGPKMRAPRLDIYSPLDDKSLVDSDHLQLNQSQRAALEMGRSALGGFVIAHGGPGTGKTHFIVQAVKPFFLDKKPHKVLITSAGNRGADSIALELNNWLQSLDPGVRGDSYLVRLHSVKTETNIFLKDAENAKREALSNMAKKTADTSQQKEGSQEKNDPIYNHYRTYACGRFKGVDDDRVQHISLSVGMIMKQRLSTNPELQHKYDQYSKGEIYGDEEVQCFIRQVHDFMGKIIGRATAVCATVAGVADPLVRLNYIMSELIVVDEAARVPEYQWWPLLGFYKHAQGKIMVGDPLQMEPAAGHLDKESPLRNQNAHSLQGRLQARGLQAGFFDTQYRAVPEIARIYNKTRYQGRLKSGEEALVENRPLAQAIVKHNEEKYGTKHSVVFFDVQGATERKDTKKALPKICDEYIVAVTSILEDLINAGFGSSAHPATIAVLTPYRLEYKRLRYARTKMGDDYPQAADIVIETVDKIQGMEYDIVIIDPVMTHNAGFLTFRRLNVLFSRARSGLYVLGCVASWKSLFKTVTDSSDYAYPLKKFAEQLDPYIKRFPVETDNICLSSNKYYDPGEFEQVPEMSTTPEDIRKALLNMQEAKDKKISEESQMKKLEQPKVVDKIEKKEVVEGS</sequence>
<dbReference type="PANTHER" id="PTHR43788:SF8">
    <property type="entry name" value="DNA-BINDING PROTEIN SMUBP-2"/>
    <property type="match status" value="1"/>
</dbReference>
<proteinExistence type="inferred from homology"/>
<feature type="region of interest" description="Disordered" evidence="6">
    <location>
        <begin position="405"/>
        <end position="425"/>
    </location>
</feature>
<keyword evidence="10" id="KW-1185">Reference proteome</keyword>
<evidence type="ECO:0000256" key="3">
    <source>
        <dbReference type="ARBA" id="ARBA00022801"/>
    </source>
</evidence>
<dbReference type="InterPro" id="IPR041677">
    <property type="entry name" value="DNA2/NAM7_AAA_11"/>
</dbReference>
<keyword evidence="5" id="KW-0067">ATP-binding</keyword>
<dbReference type="SUPFAM" id="SSF52540">
    <property type="entry name" value="P-loop containing nucleoside triphosphate hydrolases"/>
    <property type="match status" value="1"/>
</dbReference>
<dbReference type="CDD" id="cd18808">
    <property type="entry name" value="SF1_C_Upf1"/>
    <property type="match status" value="1"/>
</dbReference>
<accession>A0ABR2JDD4</accession>
<keyword evidence="4 9" id="KW-0347">Helicase</keyword>
<dbReference type="Pfam" id="PF13086">
    <property type="entry name" value="AAA_11"/>
    <property type="match status" value="1"/>
</dbReference>
<evidence type="ECO:0000256" key="4">
    <source>
        <dbReference type="ARBA" id="ARBA00022806"/>
    </source>
</evidence>
<dbReference type="InterPro" id="IPR041679">
    <property type="entry name" value="DNA2/NAM7-like_C"/>
</dbReference>
<dbReference type="InterPro" id="IPR047187">
    <property type="entry name" value="SF1_C_Upf1"/>
</dbReference>
<evidence type="ECO:0000259" key="7">
    <source>
        <dbReference type="Pfam" id="PF13086"/>
    </source>
</evidence>
<reference evidence="9 10" key="1">
    <citation type="journal article" date="2024" name="IMA Fungus">
        <title>Apiospora arundinis, a panoply of carbohydrate-active enzymes and secondary metabolites.</title>
        <authorList>
            <person name="Sorensen T."/>
            <person name="Petersen C."/>
            <person name="Muurmann A.T."/>
            <person name="Christiansen J.V."/>
            <person name="Brundto M.L."/>
            <person name="Overgaard C.K."/>
            <person name="Boysen A.T."/>
            <person name="Wollenberg R.D."/>
            <person name="Larsen T.O."/>
            <person name="Sorensen J.L."/>
            <person name="Nielsen K.L."/>
            <person name="Sondergaard T.E."/>
        </authorList>
    </citation>
    <scope>NUCLEOTIDE SEQUENCE [LARGE SCALE GENOMIC DNA]</scope>
    <source>
        <strain evidence="9 10">AAU 773</strain>
    </source>
</reference>
<feature type="domain" description="DNA2/NAM7 helicase helicase" evidence="7">
    <location>
        <begin position="295"/>
        <end position="567"/>
    </location>
</feature>
<dbReference type="PANTHER" id="PTHR43788">
    <property type="entry name" value="DNA2/NAM7 HELICASE FAMILY MEMBER"/>
    <property type="match status" value="1"/>
</dbReference>
<evidence type="ECO:0000313" key="9">
    <source>
        <dbReference type="EMBL" id="KAK8875242.1"/>
    </source>
</evidence>
<name>A0ABR2JDD4_9PEZI</name>
<keyword evidence="2" id="KW-0547">Nucleotide-binding</keyword>
<organism evidence="9 10">
    <name type="scientific">Apiospora arundinis</name>
    <dbReference type="NCBI Taxonomy" id="335852"/>
    <lineage>
        <taxon>Eukaryota</taxon>
        <taxon>Fungi</taxon>
        <taxon>Dikarya</taxon>
        <taxon>Ascomycota</taxon>
        <taxon>Pezizomycotina</taxon>
        <taxon>Sordariomycetes</taxon>
        <taxon>Xylariomycetidae</taxon>
        <taxon>Amphisphaeriales</taxon>
        <taxon>Apiosporaceae</taxon>
        <taxon>Apiospora</taxon>
    </lineage>
</organism>
<evidence type="ECO:0000256" key="1">
    <source>
        <dbReference type="ARBA" id="ARBA00007913"/>
    </source>
</evidence>
<dbReference type="InterPro" id="IPR050534">
    <property type="entry name" value="Coronavir_polyprotein_1ab"/>
</dbReference>
<dbReference type="Gene3D" id="3.40.50.300">
    <property type="entry name" value="P-loop containing nucleotide triphosphate hydrolases"/>
    <property type="match status" value="2"/>
</dbReference>
<evidence type="ECO:0000256" key="5">
    <source>
        <dbReference type="ARBA" id="ARBA00022840"/>
    </source>
</evidence>
<evidence type="ECO:0000256" key="6">
    <source>
        <dbReference type="SAM" id="MobiDB-lite"/>
    </source>
</evidence>
<evidence type="ECO:0000256" key="2">
    <source>
        <dbReference type="ARBA" id="ARBA00022741"/>
    </source>
</evidence>
<evidence type="ECO:0000313" key="10">
    <source>
        <dbReference type="Proteomes" id="UP001390339"/>
    </source>
</evidence>
<dbReference type="Pfam" id="PF13087">
    <property type="entry name" value="AAA_12"/>
    <property type="match status" value="1"/>
</dbReference>
<evidence type="ECO:0000259" key="8">
    <source>
        <dbReference type="Pfam" id="PF13087"/>
    </source>
</evidence>
<comment type="caution">
    <text evidence="9">The sequence shown here is derived from an EMBL/GenBank/DDBJ whole genome shotgun (WGS) entry which is preliminary data.</text>
</comment>